<organism evidence="2 3">
    <name type="scientific">Alistipes ihumii AP11</name>
    <dbReference type="NCBI Taxonomy" id="1211813"/>
    <lineage>
        <taxon>Bacteria</taxon>
        <taxon>Pseudomonadati</taxon>
        <taxon>Bacteroidota</taxon>
        <taxon>Bacteroidia</taxon>
        <taxon>Bacteroidales</taxon>
        <taxon>Rikenellaceae</taxon>
        <taxon>Alistipes</taxon>
    </lineage>
</organism>
<dbReference type="SUPFAM" id="SSF47413">
    <property type="entry name" value="lambda repressor-like DNA-binding domains"/>
    <property type="match status" value="1"/>
</dbReference>
<accession>A0ABY5V0C5</accession>
<evidence type="ECO:0000313" key="2">
    <source>
        <dbReference type="EMBL" id="UWN57665.1"/>
    </source>
</evidence>
<dbReference type="RefSeq" id="WP_157365653.1">
    <property type="nucleotide sequence ID" value="NZ_CP102294.1"/>
</dbReference>
<evidence type="ECO:0000259" key="1">
    <source>
        <dbReference type="PROSITE" id="PS50943"/>
    </source>
</evidence>
<proteinExistence type="predicted"/>
<dbReference type="Gene3D" id="1.10.260.40">
    <property type="entry name" value="lambda repressor-like DNA-binding domains"/>
    <property type="match status" value="1"/>
</dbReference>
<keyword evidence="3" id="KW-1185">Reference proteome</keyword>
<dbReference type="CDD" id="cd00093">
    <property type="entry name" value="HTH_XRE"/>
    <property type="match status" value="1"/>
</dbReference>
<evidence type="ECO:0000313" key="3">
    <source>
        <dbReference type="Proteomes" id="UP001059295"/>
    </source>
</evidence>
<protein>
    <submittedName>
        <fullName evidence="2">Helix-turn-helix domain-containing protein</fullName>
    </submittedName>
</protein>
<gene>
    <name evidence="2" type="ORF">NQ491_02485</name>
</gene>
<dbReference type="EMBL" id="CP102294">
    <property type="protein sequence ID" value="UWN57665.1"/>
    <property type="molecule type" value="Genomic_DNA"/>
</dbReference>
<sequence>MERLTSSRLAEILGVQPSNISHILGGRNKPSFEFIEKLLLRFPKLNPDWIILGKGPVYRPEIPSVVRPTEIPEPETDLNLFSDTTTAIRSQQHDAPEKFLPASDVQDPAKENYTASEPSVHADIDEVPESEIDRIILLMKDKSCICYRPK</sequence>
<dbReference type="InterPro" id="IPR010982">
    <property type="entry name" value="Lambda_DNA-bd_dom_sf"/>
</dbReference>
<feature type="domain" description="HTH cro/C1-type" evidence="1">
    <location>
        <begin position="4"/>
        <end position="50"/>
    </location>
</feature>
<dbReference type="PROSITE" id="PS50943">
    <property type="entry name" value="HTH_CROC1"/>
    <property type="match status" value="1"/>
</dbReference>
<name>A0ABY5V0C5_9BACT</name>
<dbReference type="InterPro" id="IPR001387">
    <property type="entry name" value="Cro/C1-type_HTH"/>
</dbReference>
<reference evidence="2" key="1">
    <citation type="journal article" date="2022" name="Cell">
        <title>Design, construction, and in vivo augmentation of a complex gut microbiome.</title>
        <authorList>
            <person name="Cheng A.G."/>
            <person name="Ho P.Y."/>
            <person name="Aranda-Diaz A."/>
            <person name="Jain S."/>
            <person name="Yu F.B."/>
            <person name="Meng X."/>
            <person name="Wang M."/>
            <person name="Iakiviak M."/>
            <person name="Nagashima K."/>
            <person name="Zhao A."/>
            <person name="Murugkar P."/>
            <person name="Patil A."/>
            <person name="Atabakhsh K."/>
            <person name="Weakley A."/>
            <person name="Yan J."/>
            <person name="Brumbaugh A.R."/>
            <person name="Higginbottom S."/>
            <person name="Dimas A."/>
            <person name="Shiver A.L."/>
            <person name="Deutschbauer A."/>
            <person name="Neff N."/>
            <person name="Sonnenburg J.L."/>
            <person name="Huang K.C."/>
            <person name="Fischbach M.A."/>
        </authorList>
    </citation>
    <scope>NUCLEOTIDE SEQUENCE</scope>
    <source>
        <strain evidence="2">AP11</strain>
    </source>
</reference>
<dbReference type="GeneID" id="82890565"/>
<dbReference type="Proteomes" id="UP001059295">
    <property type="component" value="Chromosome"/>
</dbReference>